<dbReference type="RefSeq" id="WP_224864182.1">
    <property type="nucleotide sequence ID" value="NZ_JAYJJS010000005.1"/>
</dbReference>
<protein>
    <recommendedName>
        <fullName evidence="4">Antitoxin</fullName>
    </recommendedName>
</protein>
<comment type="caution">
    <text evidence="2">The sequence shown here is derived from an EMBL/GenBank/DDBJ whole genome shotgun (WGS) entry which is preliminary data.</text>
</comment>
<keyword evidence="3" id="KW-1185">Reference proteome</keyword>
<organism evidence="2 3">
    <name type="scientific">[Mycobacterium] zoologicum</name>
    <dbReference type="NCBI Taxonomy" id="2872311"/>
    <lineage>
        <taxon>Bacteria</taxon>
        <taxon>Bacillati</taxon>
        <taxon>Actinomycetota</taxon>
        <taxon>Actinomycetes</taxon>
        <taxon>Mycobacteriales</taxon>
        <taxon>Mycobacteriaceae</taxon>
        <taxon>Mycolicibacter</taxon>
    </lineage>
</organism>
<evidence type="ECO:0000256" key="1">
    <source>
        <dbReference type="SAM" id="MobiDB-lite"/>
    </source>
</evidence>
<evidence type="ECO:0000313" key="3">
    <source>
        <dbReference type="Proteomes" id="UP001299046"/>
    </source>
</evidence>
<gene>
    <name evidence="2" type="ORF">KV112_09975</name>
</gene>
<proteinExistence type="predicted"/>
<evidence type="ECO:0008006" key="4">
    <source>
        <dbReference type="Google" id="ProtNLM"/>
    </source>
</evidence>
<sequence length="77" mass="8580">MANLTLSIDDELLRRARMRALELRTTVNALVREYLESFTGESPARVAIADFLDIAAGVHASSGPDGRSWTREDLYAR</sequence>
<accession>A0ABU5YJ32</accession>
<dbReference type="EMBL" id="JAYJJT010000009">
    <property type="protein sequence ID" value="MEB3050057.1"/>
    <property type="molecule type" value="Genomic_DNA"/>
</dbReference>
<reference evidence="2 3" key="1">
    <citation type="submission" date="2023-12" db="EMBL/GenBank/DDBJ databases">
        <title>Description of new species of Mycobacterium terrae complex isolated from sewage at the Sao Paulo Zoological Park Foundation in Brazil.</title>
        <authorList>
            <person name="Romagnoli C.L."/>
            <person name="Conceicao E.C."/>
            <person name="Machado E."/>
            <person name="Barreto L.B.P.F."/>
            <person name="Sharma A."/>
            <person name="Silva N.M."/>
            <person name="Marques L.E."/>
            <person name="Juliana M.A."/>
            <person name="Lourenco M.C.S."/>
            <person name="Digiampietri L.A."/>
            <person name="Suffys P.N."/>
            <person name="Viana-Niero C."/>
        </authorList>
    </citation>
    <scope>NUCLEOTIDE SEQUENCE [LARGE SCALE GENOMIC DNA]</scope>
    <source>
        <strain evidence="2 3">MYC123</strain>
    </source>
</reference>
<dbReference type="Proteomes" id="UP001299046">
    <property type="component" value="Unassembled WGS sequence"/>
</dbReference>
<name>A0ABU5YJ32_9MYCO</name>
<evidence type="ECO:0000313" key="2">
    <source>
        <dbReference type="EMBL" id="MEB3050057.1"/>
    </source>
</evidence>
<feature type="compositionally biased region" description="Basic and acidic residues" evidence="1">
    <location>
        <begin position="68"/>
        <end position="77"/>
    </location>
</feature>
<feature type="region of interest" description="Disordered" evidence="1">
    <location>
        <begin position="58"/>
        <end position="77"/>
    </location>
</feature>